<feature type="domain" description="Fe2OG dioxygenase" evidence="4">
    <location>
        <begin position="264"/>
        <end position="372"/>
    </location>
</feature>
<dbReference type="PANTHER" id="PTHR47990">
    <property type="entry name" value="2-OXOGLUTARATE (2OG) AND FE(II)-DEPENDENT OXYGENASE SUPERFAMILY PROTEIN-RELATED"/>
    <property type="match status" value="1"/>
</dbReference>
<dbReference type="InterPro" id="IPR050231">
    <property type="entry name" value="Iron_ascorbate_oxido_reductase"/>
</dbReference>
<dbReference type="AlphaFoldDB" id="A0A9D4QU75"/>
<feature type="compositionally biased region" description="Polar residues" evidence="2">
    <location>
        <begin position="8"/>
        <end position="31"/>
    </location>
</feature>
<keyword evidence="3" id="KW-1133">Transmembrane helix</keyword>
<evidence type="ECO:0000256" key="1">
    <source>
        <dbReference type="RuleBase" id="RU003682"/>
    </source>
</evidence>
<dbReference type="InterPro" id="IPR027443">
    <property type="entry name" value="IPNS-like_sf"/>
</dbReference>
<protein>
    <recommendedName>
        <fullName evidence="4">Fe2OG dioxygenase domain-containing protein</fullName>
    </recommendedName>
</protein>
<feature type="region of interest" description="Disordered" evidence="2">
    <location>
        <begin position="1"/>
        <end position="55"/>
    </location>
</feature>
<feature type="compositionally biased region" description="Polar residues" evidence="2">
    <location>
        <begin position="46"/>
        <end position="55"/>
    </location>
</feature>
<comment type="similarity">
    <text evidence="1">Belongs to the iron/ascorbate-dependent oxidoreductase family.</text>
</comment>
<dbReference type="SUPFAM" id="SSF51197">
    <property type="entry name" value="Clavaminate synthase-like"/>
    <property type="match status" value="1"/>
</dbReference>
<comment type="caution">
    <text evidence="5">The sequence shown here is derived from an EMBL/GenBank/DDBJ whole genome shotgun (WGS) entry which is preliminary data.</text>
</comment>
<keyword evidence="1" id="KW-0560">Oxidoreductase</keyword>
<evidence type="ECO:0000256" key="2">
    <source>
        <dbReference type="SAM" id="MobiDB-lite"/>
    </source>
</evidence>
<feature type="transmembrane region" description="Helical" evidence="3">
    <location>
        <begin position="60"/>
        <end position="78"/>
    </location>
</feature>
<dbReference type="PROSITE" id="PS51471">
    <property type="entry name" value="FE2OG_OXY"/>
    <property type="match status" value="1"/>
</dbReference>
<dbReference type="GO" id="GO:0046872">
    <property type="term" value="F:metal ion binding"/>
    <property type="evidence" value="ECO:0007669"/>
    <property type="project" value="UniProtKB-KW"/>
</dbReference>
<dbReference type="Gene3D" id="2.60.120.330">
    <property type="entry name" value="B-lactam Antibiotic, Isopenicillin N Synthase, Chain"/>
    <property type="match status" value="1"/>
</dbReference>
<keyword evidence="1" id="KW-0479">Metal-binding</keyword>
<reference evidence="5" key="1">
    <citation type="journal article" date="2019" name="bioRxiv">
        <title>The Genome of the Zebra Mussel, Dreissena polymorpha: A Resource for Invasive Species Research.</title>
        <authorList>
            <person name="McCartney M.A."/>
            <person name="Auch B."/>
            <person name="Kono T."/>
            <person name="Mallez S."/>
            <person name="Zhang Y."/>
            <person name="Obille A."/>
            <person name="Becker A."/>
            <person name="Abrahante J.E."/>
            <person name="Garbe J."/>
            <person name="Badalamenti J.P."/>
            <person name="Herman A."/>
            <person name="Mangelson H."/>
            <person name="Liachko I."/>
            <person name="Sullivan S."/>
            <person name="Sone E.D."/>
            <person name="Koren S."/>
            <person name="Silverstein K.A.T."/>
            <person name="Beckman K.B."/>
            <person name="Gohl D.M."/>
        </authorList>
    </citation>
    <scope>NUCLEOTIDE SEQUENCE</scope>
    <source>
        <strain evidence="5">Duluth1</strain>
        <tissue evidence="5">Whole animal</tissue>
    </source>
</reference>
<dbReference type="Proteomes" id="UP000828390">
    <property type="component" value="Unassembled WGS sequence"/>
</dbReference>
<organism evidence="5 6">
    <name type="scientific">Dreissena polymorpha</name>
    <name type="common">Zebra mussel</name>
    <name type="synonym">Mytilus polymorpha</name>
    <dbReference type="NCBI Taxonomy" id="45954"/>
    <lineage>
        <taxon>Eukaryota</taxon>
        <taxon>Metazoa</taxon>
        <taxon>Spiralia</taxon>
        <taxon>Lophotrochozoa</taxon>
        <taxon>Mollusca</taxon>
        <taxon>Bivalvia</taxon>
        <taxon>Autobranchia</taxon>
        <taxon>Heteroconchia</taxon>
        <taxon>Euheterodonta</taxon>
        <taxon>Imparidentia</taxon>
        <taxon>Neoheterodontei</taxon>
        <taxon>Myida</taxon>
        <taxon>Dreissenoidea</taxon>
        <taxon>Dreissenidae</taxon>
        <taxon>Dreissena</taxon>
    </lineage>
</organism>
<feature type="compositionally biased region" description="Basic and acidic residues" evidence="2">
    <location>
        <begin position="34"/>
        <end position="44"/>
    </location>
</feature>
<dbReference type="InterPro" id="IPR044861">
    <property type="entry name" value="IPNS-like_FE2OG_OXY"/>
</dbReference>
<dbReference type="Pfam" id="PF03171">
    <property type="entry name" value="2OG-FeII_Oxy"/>
    <property type="match status" value="1"/>
</dbReference>
<dbReference type="PRINTS" id="PR00682">
    <property type="entry name" value="IPNSYNTHASE"/>
</dbReference>
<dbReference type="Pfam" id="PF14226">
    <property type="entry name" value="DIOX_N"/>
    <property type="match status" value="1"/>
</dbReference>
<keyword evidence="1" id="KW-0408">Iron</keyword>
<proteinExistence type="inferred from homology"/>
<accession>A0A9D4QU75</accession>
<evidence type="ECO:0000313" key="6">
    <source>
        <dbReference type="Proteomes" id="UP000828390"/>
    </source>
</evidence>
<reference evidence="5" key="2">
    <citation type="submission" date="2020-11" db="EMBL/GenBank/DDBJ databases">
        <authorList>
            <person name="McCartney M.A."/>
            <person name="Auch B."/>
            <person name="Kono T."/>
            <person name="Mallez S."/>
            <person name="Becker A."/>
            <person name="Gohl D.M."/>
            <person name="Silverstein K.A.T."/>
            <person name="Koren S."/>
            <person name="Bechman K.B."/>
            <person name="Herman A."/>
            <person name="Abrahante J.E."/>
            <person name="Garbe J."/>
        </authorList>
    </citation>
    <scope>NUCLEOTIDE SEQUENCE</scope>
    <source>
        <strain evidence="5">Duluth1</strain>
        <tissue evidence="5">Whole animal</tissue>
    </source>
</reference>
<dbReference type="InterPro" id="IPR026992">
    <property type="entry name" value="DIOX_N"/>
</dbReference>
<dbReference type="GO" id="GO:0016491">
    <property type="term" value="F:oxidoreductase activity"/>
    <property type="evidence" value="ECO:0007669"/>
    <property type="project" value="UniProtKB-KW"/>
</dbReference>
<keyword evidence="3" id="KW-0812">Transmembrane</keyword>
<name>A0A9D4QU75_DREPO</name>
<evidence type="ECO:0000313" key="5">
    <source>
        <dbReference type="EMBL" id="KAH3843659.1"/>
    </source>
</evidence>
<gene>
    <name evidence="5" type="ORF">DPMN_117185</name>
</gene>
<sequence>MGSKKVRNYSNKGVKNIENADSSKTLKSQQMKKQRQDNYTKIDKSPVTNPDSSNSSVHKTFLFVVLALLVATTAVILTNDNLKHFMISEISEETAEFRLPIIDLDKAKVDQQAVAAQVVDALENIGFLYVDNIHGIDFDKLMECCKWFFGQPKEVKESLMRKHWKPENQNVYRGYFPVVEGDPSRKEGFEFGRDIDPNDPTVQPGNWFYEPSVWPKENGSFPFKELLQNYYEILHNASLDVLRLAAVGLGIDEHSFDPIFADRPVTTFRLMHYPPWNDAPPANAKIEDGKIITTPEHSDSNFLTMLYTFHYTGLEVLTAEGKWSAPEPRPGSFVMNIGDVFSRMMGGRFKATRHRVLDIGVDRYSVPFFFEPSYDGDIGVNFMSLATGQGPEHKVEKYGPWMIQQVKYIKKYFEYKVLPEF</sequence>
<evidence type="ECO:0000256" key="3">
    <source>
        <dbReference type="SAM" id="Phobius"/>
    </source>
</evidence>
<keyword evidence="6" id="KW-1185">Reference proteome</keyword>
<dbReference type="EMBL" id="JAIWYP010000004">
    <property type="protein sequence ID" value="KAH3843659.1"/>
    <property type="molecule type" value="Genomic_DNA"/>
</dbReference>
<dbReference type="InterPro" id="IPR005123">
    <property type="entry name" value="Oxoglu/Fe-dep_dioxygenase_dom"/>
</dbReference>
<evidence type="ECO:0000259" key="4">
    <source>
        <dbReference type="PROSITE" id="PS51471"/>
    </source>
</evidence>
<dbReference type="OrthoDB" id="288590at2759"/>
<keyword evidence="3" id="KW-0472">Membrane</keyword>